<dbReference type="Pfam" id="PF13602">
    <property type="entry name" value="ADH_zinc_N_2"/>
    <property type="match status" value="1"/>
</dbReference>
<dbReference type="RefSeq" id="WP_189825512.1">
    <property type="nucleotide sequence ID" value="NZ_BMVC01000011.1"/>
</dbReference>
<dbReference type="GO" id="GO:0016491">
    <property type="term" value="F:oxidoreductase activity"/>
    <property type="evidence" value="ECO:0007669"/>
    <property type="project" value="InterPro"/>
</dbReference>
<proteinExistence type="predicted"/>
<comment type="caution">
    <text evidence="2">The sequence shown here is derived from an EMBL/GenBank/DDBJ whole genome shotgun (WGS) entry which is preliminary data.</text>
</comment>
<dbReference type="InterPro" id="IPR020843">
    <property type="entry name" value="ER"/>
</dbReference>
<dbReference type="InterPro" id="IPR013154">
    <property type="entry name" value="ADH-like_N"/>
</dbReference>
<dbReference type="InterPro" id="IPR036291">
    <property type="entry name" value="NAD(P)-bd_dom_sf"/>
</dbReference>
<sequence>MKAIVRYAYGSADVLRLAEVEQPRPRPGHVLVRVHAAGIDRGVLHFLTGHPYPLRLAGTGLRTPTSPFLGRELAGTVESVGEGVTGFAPGDEVFGIGEGAFAEYAVAPAEKLVPKPHNLTFPQAAALGISALTALQGLRDHGGVAAGQRVLITGASGGVGTFAVQLAWSYGAEVTGVCRTAKADLVRKLGADHVIDHTREDFADGKHHYDVILDLAGNPSLARLRKALTPTGTAVIGGGETSGRMLSGFDRQLRALAVDRFVKQRLTTYICSENRRDLVVLKGLAEAGRLTPAVDRTYPLAETADALRALGRGEVRGKLAVVMPGC</sequence>
<dbReference type="Pfam" id="PF08240">
    <property type="entry name" value="ADH_N"/>
    <property type="match status" value="1"/>
</dbReference>
<dbReference type="SMART" id="SM00829">
    <property type="entry name" value="PKS_ER"/>
    <property type="match status" value="1"/>
</dbReference>
<dbReference type="InterPro" id="IPR050700">
    <property type="entry name" value="YIM1/Zinc_Alcohol_DH_Fams"/>
</dbReference>
<dbReference type="Gene3D" id="3.90.180.10">
    <property type="entry name" value="Medium-chain alcohol dehydrogenases, catalytic domain"/>
    <property type="match status" value="1"/>
</dbReference>
<gene>
    <name evidence="2" type="ORF">GCM10010334_52970</name>
</gene>
<dbReference type="Gene3D" id="3.40.50.720">
    <property type="entry name" value="NAD(P)-binding Rossmann-like Domain"/>
    <property type="match status" value="1"/>
</dbReference>
<protein>
    <submittedName>
        <fullName evidence="2">NADPH:quinone reductase</fullName>
    </submittedName>
</protein>
<dbReference type="SUPFAM" id="SSF50129">
    <property type="entry name" value="GroES-like"/>
    <property type="match status" value="1"/>
</dbReference>
<feature type="domain" description="Enoyl reductase (ER)" evidence="1">
    <location>
        <begin position="10"/>
        <end position="321"/>
    </location>
</feature>
<accession>A0A918X2E7</accession>
<reference evidence="2" key="2">
    <citation type="submission" date="2020-09" db="EMBL/GenBank/DDBJ databases">
        <authorList>
            <person name="Sun Q."/>
            <person name="Ohkuma M."/>
        </authorList>
    </citation>
    <scope>NUCLEOTIDE SEQUENCE</scope>
    <source>
        <strain evidence="2">JCM 4637</strain>
    </source>
</reference>
<evidence type="ECO:0000313" key="3">
    <source>
        <dbReference type="Proteomes" id="UP000638353"/>
    </source>
</evidence>
<dbReference type="InterPro" id="IPR011032">
    <property type="entry name" value="GroES-like_sf"/>
</dbReference>
<reference evidence="2" key="1">
    <citation type="journal article" date="2014" name="Int. J. Syst. Evol. Microbiol.">
        <title>Complete genome sequence of Corynebacterium casei LMG S-19264T (=DSM 44701T), isolated from a smear-ripened cheese.</title>
        <authorList>
            <consortium name="US DOE Joint Genome Institute (JGI-PGF)"/>
            <person name="Walter F."/>
            <person name="Albersmeier A."/>
            <person name="Kalinowski J."/>
            <person name="Ruckert C."/>
        </authorList>
    </citation>
    <scope>NUCLEOTIDE SEQUENCE</scope>
    <source>
        <strain evidence="2">JCM 4637</strain>
    </source>
</reference>
<dbReference type="EMBL" id="BMVC01000011">
    <property type="protein sequence ID" value="GHD04317.1"/>
    <property type="molecule type" value="Genomic_DNA"/>
</dbReference>
<dbReference type="AlphaFoldDB" id="A0A918X2E7"/>
<organism evidence="2 3">
    <name type="scientific">Streptomyces finlayi</name>
    <dbReference type="NCBI Taxonomy" id="67296"/>
    <lineage>
        <taxon>Bacteria</taxon>
        <taxon>Bacillati</taxon>
        <taxon>Actinomycetota</taxon>
        <taxon>Actinomycetes</taxon>
        <taxon>Kitasatosporales</taxon>
        <taxon>Streptomycetaceae</taxon>
        <taxon>Streptomyces</taxon>
    </lineage>
</organism>
<dbReference type="CDD" id="cd08267">
    <property type="entry name" value="MDR1"/>
    <property type="match status" value="1"/>
</dbReference>
<dbReference type="Proteomes" id="UP000638353">
    <property type="component" value="Unassembled WGS sequence"/>
</dbReference>
<evidence type="ECO:0000313" key="2">
    <source>
        <dbReference type="EMBL" id="GHD04317.1"/>
    </source>
</evidence>
<dbReference type="PANTHER" id="PTHR11695">
    <property type="entry name" value="ALCOHOL DEHYDROGENASE RELATED"/>
    <property type="match status" value="1"/>
</dbReference>
<dbReference type="PANTHER" id="PTHR11695:SF294">
    <property type="entry name" value="RETICULON-4-INTERACTING PROTEIN 1, MITOCHONDRIAL"/>
    <property type="match status" value="1"/>
</dbReference>
<evidence type="ECO:0000259" key="1">
    <source>
        <dbReference type="SMART" id="SM00829"/>
    </source>
</evidence>
<name>A0A918X2E7_9ACTN</name>
<dbReference type="SUPFAM" id="SSF51735">
    <property type="entry name" value="NAD(P)-binding Rossmann-fold domains"/>
    <property type="match status" value="1"/>
</dbReference>